<dbReference type="Proteomes" id="UP000093514">
    <property type="component" value="Unassembled WGS sequence"/>
</dbReference>
<keyword evidence="1" id="KW-0472">Membrane</keyword>
<gene>
    <name evidence="2" type="ORF">U472_13020</name>
</gene>
<feature type="transmembrane region" description="Helical" evidence="1">
    <location>
        <begin position="135"/>
        <end position="157"/>
    </location>
</feature>
<organism evidence="2 3">
    <name type="scientific">Orenia metallireducens</name>
    <dbReference type="NCBI Taxonomy" id="1413210"/>
    <lineage>
        <taxon>Bacteria</taxon>
        <taxon>Bacillati</taxon>
        <taxon>Bacillota</taxon>
        <taxon>Clostridia</taxon>
        <taxon>Halanaerobiales</taxon>
        <taxon>Halobacteroidaceae</taxon>
        <taxon>Orenia</taxon>
    </lineage>
</organism>
<dbReference type="RefSeq" id="WP_068719187.1">
    <property type="nucleotide sequence ID" value="NZ_LWDV01000010.1"/>
</dbReference>
<reference evidence="3" key="1">
    <citation type="submission" date="2016-07" db="EMBL/GenBank/DDBJ databases">
        <authorList>
            <person name="Florea S."/>
            <person name="Webb J.S."/>
            <person name="Jaromczyk J."/>
            <person name="Schardl C.L."/>
        </authorList>
    </citation>
    <scope>NUCLEOTIDE SEQUENCE [LARGE SCALE GENOMIC DNA]</scope>
    <source>
        <strain evidence="3">Z6</strain>
    </source>
</reference>
<keyword evidence="1" id="KW-1133">Transmembrane helix</keyword>
<feature type="transmembrane region" description="Helical" evidence="1">
    <location>
        <begin position="39"/>
        <end position="58"/>
    </location>
</feature>
<proteinExistence type="predicted"/>
<feature type="transmembrane region" description="Helical" evidence="1">
    <location>
        <begin position="70"/>
        <end position="100"/>
    </location>
</feature>
<dbReference type="OrthoDB" id="9799095at2"/>
<keyword evidence="1" id="KW-0812">Transmembrane</keyword>
<dbReference type="EMBL" id="LWDV01000010">
    <property type="protein sequence ID" value="OCL25275.1"/>
    <property type="molecule type" value="Genomic_DNA"/>
</dbReference>
<reference evidence="2 3" key="2">
    <citation type="submission" date="2016-08" db="EMBL/GenBank/DDBJ databases">
        <title>Orenia metallireducens sp. nov. strain Z6, a Novel Metal-reducing Firmicute from the Deep Subsurface.</title>
        <authorList>
            <person name="Maxim B.I."/>
            <person name="Kenneth K."/>
            <person name="Flynn T.M."/>
            <person name="Oloughlin E.J."/>
            <person name="Locke R.A."/>
            <person name="Weber J.R."/>
            <person name="Egan S.M."/>
            <person name="Mackie R.I."/>
            <person name="Cann I.K."/>
        </authorList>
    </citation>
    <scope>NUCLEOTIDE SEQUENCE [LARGE SCALE GENOMIC DNA]</scope>
    <source>
        <strain evidence="2 3">Z6</strain>
    </source>
</reference>
<protein>
    <submittedName>
        <fullName evidence="2">Heptaprenyl diphosphate synthase</fullName>
    </submittedName>
</protein>
<evidence type="ECO:0000256" key="1">
    <source>
        <dbReference type="SAM" id="Phobius"/>
    </source>
</evidence>
<feature type="transmembrane region" description="Helical" evidence="1">
    <location>
        <begin position="106"/>
        <end position="128"/>
    </location>
</feature>
<sequence length="176" mass="19715">MNSIRDKLILSLLVAGAIVLHILEFMLPTTLLFPGAKLGLANIITLLVLINYGFLSGLQILLMRIVISSLLIGTFLTTSFFLSLTGGMFSFLIMSAFYYYSSKFSLIGISVWGAASHNLGQVIMAYLLMSNWRIVFYLPYLLILSLPTGVFIGIIVLKLEKYLKFDLINKQEFDKN</sequence>
<dbReference type="Gene3D" id="1.10.1760.20">
    <property type="match status" value="1"/>
</dbReference>
<evidence type="ECO:0000313" key="2">
    <source>
        <dbReference type="EMBL" id="OCL25275.1"/>
    </source>
</evidence>
<comment type="caution">
    <text evidence="2">The sequence shown here is derived from an EMBL/GenBank/DDBJ whole genome shotgun (WGS) entry which is preliminary data.</text>
</comment>
<keyword evidence="3" id="KW-1185">Reference proteome</keyword>
<dbReference type="AlphaFoldDB" id="A0A1C0A566"/>
<accession>A0A1C0A566</accession>
<dbReference type="InterPro" id="IPR010898">
    <property type="entry name" value="Hpre_diP_synth_I"/>
</dbReference>
<dbReference type="Pfam" id="PF07456">
    <property type="entry name" value="Hpre_diP_synt_I"/>
    <property type="match status" value="1"/>
</dbReference>
<dbReference type="PIRSF" id="PIRSF027391">
    <property type="entry name" value="Hpre_diP_synt_I"/>
    <property type="match status" value="1"/>
</dbReference>
<feature type="transmembrane region" description="Helical" evidence="1">
    <location>
        <begin position="12"/>
        <end position="33"/>
    </location>
</feature>
<evidence type="ECO:0000313" key="3">
    <source>
        <dbReference type="Proteomes" id="UP000093514"/>
    </source>
</evidence>
<name>A0A1C0A566_9FIRM</name>
<dbReference type="InterPro" id="IPR014535">
    <property type="entry name" value="Hpre_diP_synt_I"/>
</dbReference>